<evidence type="ECO:0000259" key="7">
    <source>
        <dbReference type="Pfam" id="PF13193"/>
    </source>
</evidence>
<evidence type="ECO:0000313" key="11">
    <source>
        <dbReference type="Proteomes" id="UP000215043"/>
    </source>
</evidence>
<organism evidence="8 11">
    <name type="scientific">Actinopolyspora erythraea</name>
    <dbReference type="NCBI Taxonomy" id="414996"/>
    <lineage>
        <taxon>Bacteria</taxon>
        <taxon>Bacillati</taxon>
        <taxon>Actinomycetota</taxon>
        <taxon>Actinomycetes</taxon>
        <taxon>Actinopolysporales</taxon>
        <taxon>Actinopolysporaceae</taxon>
        <taxon>Actinopolyspora</taxon>
    </lineage>
</organism>
<feature type="region of interest" description="Disordered" evidence="5">
    <location>
        <begin position="499"/>
        <end position="520"/>
    </location>
</feature>
<dbReference type="PANTHER" id="PTHR43859">
    <property type="entry name" value="ACYL-ACTIVATING ENZYME"/>
    <property type="match status" value="1"/>
</dbReference>
<dbReference type="OrthoDB" id="4363623at2"/>
<dbReference type="GO" id="GO:0006631">
    <property type="term" value="P:fatty acid metabolic process"/>
    <property type="evidence" value="ECO:0007669"/>
    <property type="project" value="UniProtKB-KW"/>
</dbReference>
<dbReference type="InterPro" id="IPR045851">
    <property type="entry name" value="AMP-bd_C_sf"/>
</dbReference>
<reference evidence="8 11" key="2">
    <citation type="submission" date="2017-08" db="EMBL/GenBank/DDBJ databases">
        <title>The complete genome sequence of moderately halophilic actinomycete Actinopolyspora erythraea YIM 90600, the producer of novel erythromycin, novel actinopolysporins A-C and tubercidin.</title>
        <authorList>
            <person name="Yin M."/>
            <person name="Tang S."/>
        </authorList>
    </citation>
    <scope>NUCLEOTIDE SEQUENCE [LARGE SCALE GENOMIC DNA]</scope>
    <source>
        <strain evidence="8 11">YIM 90600</strain>
    </source>
</reference>
<dbReference type="InterPro" id="IPR020845">
    <property type="entry name" value="AMP-binding_CS"/>
</dbReference>
<feature type="compositionally biased region" description="Polar residues" evidence="5">
    <location>
        <begin position="508"/>
        <end position="520"/>
    </location>
</feature>
<keyword evidence="10" id="KW-1185">Reference proteome</keyword>
<dbReference type="PANTHER" id="PTHR43859:SF4">
    <property type="entry name" value="BUTANOATE--COA LIGASE AAE1-RELATED"/>
    <property type="match status" value="1"/>
</dbReference>
<evidence type="ECO:0000256" key="5">
    <source>
        <dbReference type="SAM" id="MobiDB-lite"/>
    </source>
</evidence>
<dbReference type="HOGENOM" id="CLU_000022_59_5_11"/>
<gene>
    <name evidence="8" type="ORF">CDG81_08515</name>
    <name evidence="9" type="ORF">IL38_08165</name>
</gene>
<dbReference type="EMBL" id="JPMV01000014">
    <property type="protein sequence ID" value="KGI81981.1"/>
    <property type="molecule type" value="Genomic_DNA"/>
</dbReference>
<protein>
    <submittedName>
        <fullName evidence="8">Acyl-CoA synthetase</fullName>
    </submittedName>
</protein>
<evidence type="ECO:0000256" key="1">
    <source>
        <dbReference type="ARBA" id="ARBA00006432"/>
    </source>
</evidence>
<dbReference type="Pfam" id="PF00501">
    <property type="entry name" value="AMP-binding"/>
    <property type="match status" value="1"/>
</dbReference>
<feature type="domain" description="AMP-binding enzyme C-terminal" evidence="7">
    <location>
        <begin position="425"/>
        <end position="499"/>
    </location>
</feature>
<dbReference type="SUPFAM" id="SSF56801">
    <property type="entry name" value="Acetyl-CoA synthetase-like"/>
    <property type="match status" value="1"/>
</dbReference>
<dbReference type="PROSITE" id="PS00455">
    <property type="entry name" value="AMP_BINDING"/>
    <property type="match status" value="1"/>
</dbReference>
<evidence type="ECO:0000259" key="6">
    <source>
        <dbReference type="Pfam" id="PF00501"/>
    </source>
</evidence>
<dbReference type="EMBL" id="CP022752">
    <property type="protein sequence ID" value="ASU78326.1"/>
    <property type="molecule type" value="Genomic_DNA"/>
</dbReference>
<feature type="domain" description="AMP-dependent synthetase/ligase" evidence="6">
    <location>
        <begin position="15"/>
        <end position="375"/>
    </location>
</feature>
<proteinExistence type="inferred from homology"/>
<dbReference type="InterPro" id="IPR025110">
    <property type="entry name" value="AMP-bd_C"/>
</dbReference>
<dbReference type="KEGG" id="aey:CDG81_08515"/>
<dbReference type="eggNOG" id="COG0318">
    <property type="taxonomic scope" value="Bacteria"/>
</dbReference>
<keyword evidence="3" id="KW-0276">Fatty acid metabolism</keyword>
<comment type="similarity">
    <text evidence="1">Belongs to the ATP-dependent AMP-binding enzyme family.</text>
</comment>
<dbReference type="GO" id="GO:0016874">
    <property type="term" value="F:ligase activity"/>
    <property type="evidence" value="ECO:0007669"/>
    <property type="project" value="UniProtKB-KW"/>
</dbReference>
<evidence type="ECO:0000313" key="9">
    <source>
        <dbReference type="EMBL" id="KGI81981.1"/>
    </source>
</evidence>
<dbReference type="RefSeq" id="WP_043571865.1">
    <property type="nucleotide sequence ID" value="NZ_CP022752.1"/>
</dbReference>
<dbReference type="Gene3D" id="3.30.300.30">
    <property type="match status" value="1"/>
</dbReference>
<reference evidence="9 10" key="1">
    <citation type="journal article" date="2014" name="PLoS ONE">
        <title>Identification and Characterization of a New Erythromycin Biosynthetic Gene Cluster in Actinopolyspora erythraea YIM90600, a Novel Erythronolide-Producing Halophilic Actinomycete Isolated from Salt Field.</title>
        <authorList>
            <person name="Chen D."/>
            <person name="Feng J."/>
            <person name="Huang L."/>
            <person name="Zhang Q."/>
            <person name="Wu J."/>
            <person name="Zhu X."/>
            <person name="Duan Y."/>
            <person name="Xu Z."/>
        </authorList>
    </citation>
    <scope>NUCLEOTIDE SEQUENCE [LARGE SCALE GENOMIC DNA]</scope>
    <source>
        <strain evidence="9 10">YIM90600</strain>
    </source>
</reference>
<keyword evidence="2" id="KW-0436">Ligase</keyword>
<dbReference type="Gene3D" id="3.40.50.12780">
    <property type="entry name" value="N-terminal domain of ligase-like"/>
    <property type="match status" value="1"/>
</dbReference>
<evidence type="ECO:0000313" key="8">
    <source>
        <dbReference type="EMBL" id="ASU78326.1"/>
    </source>
</evidence>
<dbReference type="Proteomes" id="UP000215043">
    <property type="component" value="Chromosome"/>
</dbReference>
<dbReference type="InterPro" id="IPR042099">
    <property type="entry name" value="ANL_N_sf"/>
</dbReference>
<dbReference type="InterPro" id="IPR000873">
    <property type="entry name" value="AMP-dep_synth/lig_dom"/>
</dbReference>
<sequence length="520" mass="56641">MVSHVFTELTPISFLRRSAAVFAERPAVVDGGFRCTYAQFWHRSQQLAGLLAERGVEPGDRVCVLAPNTHLALEAHYGVPMAGGVLVAVNTRLSPREIAYILDHSGASFVLVDSEFVPLLDRAIEGSSSSPAVITSERYDELVAAASPHHVEVTDERELLSINYTSGTTGHPKGVMYHHRGAYLTALGMAFHTKMDTSTRYLWTLPMFHTNGWCFPWTVTAAGGVHHCLRGIDPATIWNALTSDGISHLCAAPTVLAMLADHQDAAVTPHPVRVFTGGAPPWPSLFERLGALGLKVEHVYGLTETFGPAMICDPQPEWETLDPAERAHKLARQGIANVVGDPVRVIDDTGDEVPSDAKSLGEIAIRGNNVMLGYYRDEEATTAVSPDGWFRTGDLAVRHPDGYVQIRDRAKDIIVSGGENISSVEVENVLTAHGEVVEAAVVSVRDDVWGEIPVAFVSRRHGSTVDEHELIEFVRSRLARFKVPKRVVFDELPTTSTGKAQKNLLRQRASSLSGTDSSPR</sequence>
<evidence type="ECO:0000256" key="4">
    <source>
        <dbReference type="ARBA" id="ARBA00023098"/>
    </source>
</evidence>
<evidence type="ECO:0000313" key="10">
    <source>
        <dbReference type="Proteomes" id="UP000029737"/>
    </source>
</evidence>
<name>A0A099D7T0_9ACTN</name>
<accession>A0A099D7T0</accession>
<dbReference type="Pfam" id="PF13193">
    <property type="entry name" value="AMP-binding_C"/>
    <property type="match status" value="1"/>
</dbReference>
<keyword evidence="4" id="KW-0443">Lipid metabolism</keyword>
<evidence type="ECO:0000256" key="2">
    <source>
        <dbReference type="ARBA" id="ARBA00022598"/>
    </source>
</evidence>
<evidence type="ECO:0000256" key="3">
    <source>
        <dbReference type="ARBA" id="ARBA00022832"/>
    </source>
</evidence>
<dbReference type="Proteomes" id="UP000029737">
    <property type="component" value="Unassembled WGS sequence"/>
</dbReference>
<dbReference type="AlphaFoldDB" id="A0A099D7T0"/>
<dbReference type="FunFam" id="3.30.300.30:FF:000008">
    <property type="entry name" value="2,3-dihydroxybenzoate-AMP ligase"/>
    <property type="match status" value="1"/>
</dbReference>